<reference evidence="6 7" key="1">
    <citation type="journal article" date="2013" name="Genome Biol.">
        <title>Genome of Acanthamoeba castellanii highlights extensive lateral gene transfer and early evolution of tyrosine kinase signaling.</title>
        <authorList>
            <person name="Clarke M."/>
            <person name="Lohan A.J."/>
            <person name="Liu B."/>
            <person name="Lagkouvardos I."/>
            <person name="Roy S."/>
            <person name="Zafar N."/>
            <person name="Bertelli C."/>
            <person name="Schilde C."/>
            <person name="Kianianmomeni A."/>
            <person name="Burglin T.R."/>
            <person name="Frech C."/>
            <person name="Turcotte B."/>
            <person name="Kopec K.O."/>
            <person name="Synnott J.M."/>
            <person name="Choo C."/>
            <person name="Paponov I."/>
            <person name="Finkler A."/>
            <person name="Soon Heng Tan C."/>
            <person name="Hutchins A.P."/>
            <person name="Weinmeier T."/>
            <person name="Rattei T."/>
            <person name="Chu J.S."/>
            <person name="Gimenez G."/>
            <person name="Irimia M."/>
            <person name="Rigden D.J."/>
            <person name="Fitzpatrick D.A."/>
            <person name="Lorenzo-Morales J."/>
            <person name="Bateman A."/>
            <person name="Chiu C.H."/>
            <person name="Tang P."/>
            <person name="Hegemann P."/>
            <person name="Fromm H."/>
            <person name="Raoult D."/>
            <person name="Greub G."/>
            <person name="Miranda-Saavedra D."/>
            <person name="Chen N."/>
            <person name="Nash P."/>
            <person name="Ginger M.L."/>
            <person name="Horn M."/>
            <person name="Schaap P."/>
            <person name="Caler L."/>
            <person name="Loftus B."/>
        </authorList>
    </citation>
    <scope>NUCLEOTIDE SEQUENCE [LARGE SCALE GENOMIC DNA]</scope>
    <source>
        <strain evidence="6 7">Neff</strain>
    </source>
</reference>
<dbReference type="Pfam" id="PF00018">
    <property type="entry name" value="SH3_1"/>
    <property type="match status" value="3"/>
</dbReference>
<feature type="domain" description="SH3" evidence="5">
    <location>
        <begin position="134"/>
        <end position="194"/>
    </location>
</feature>
<dbReference type="PRINTS" id="PR00499">
    <property type="entry name" value="P67PHOX"/>
</dbReference>
<dbReference type="KEGG" id="acan:ACA1_164190"/>
<dbReference type="PANTHER" id="PTHR46026">
    <property type="entry name" value="RHO-TYPE GUANINE NUCLEOTIDE EXCHANGE FACTOR, ISOFORM F"/>
    <property type="match status" value="1"/>
</dbReference>
<dbReference type="InterPro" id="IPR001452">
    <property type="entry name" value="SH3_domain"/>
</dbReference>
<dbReference type="Gene3D" id="2.30.30.40">
    <property type="entry name" value="SH3 Domains"/>
    <property type="match status" value="4"/>
</dbReference>
<dbReference type="VEuPathDB" id="AmoebaDB:ACA1_164190"/>
<dbReference type="OMA" id="INTWESH"/>
<feature type="domain" description="SH3" evidence="5">
    <location>
        <begin position="232"/>
        <end position="291"/>
    </location>
</feature>
<evidence type="ECO:0000256" key="1">
    <source>
        <dbReference type="ARBA" id="ARBA00022443"/>
    </source>
</evidence>
<dbReference type="PRINTS" id="PR00452">
    <property type="entry name" value="SH3DOMAIN"/>
</dbReference>
<dbReference type="InterPro" id="IPR036028">
    <property type="entry name" value="SH3-like_dom_sf"/>
</dbReference>
<dbReference type="PROSITE" id="PS50002">
    <property type="entry name" value="SH3"/>
    <property type="match status" value="4"/>
</dbReference>
<name>L8GRH9_ACACF</name>
<proteinExistence type="predicted"/>
<dbReference type="Pfam" id="PF07653">
    <property type="entry name" value="SH3_2"/>
    <property type="match status" value="1"/>
</dbReference>
<dbReference type="SMART" id="SM00326">
    <property type="entry name" value="SH3"/>
    <property type="match status" value="4"/>
</dbReference>
<dbReference type="FunFam" id="2.30.30.40:FF:000072">
    <property type="entry name" value="Unconventional Myosin IB"/>
    <property type="match status" value="2"/>
</dbReference>
<feature type="compositionally biased region" description="Low complexity" evidence="4">
    <location>
        <begin position="620"/>
        <end position="634"/>
    </location>
</feature>
<keyword evidence="1 2" id="KW-0728">SH3 domain</keyword>
<keyword evidence="7" id="KW-1185">Reference proteome</keyword>
<sequence length="756" mass="85076">MATTAHREVAQAVANYDYAGRSDRELSFKKGQRISVFQRQESGWWVGEVEGKRGLFPGSFVQEWWRRRDVVERERQRRRGVDHRLARQSKLAPLRATTCDVVQRNTRGATNLNHHGGGGGIYIVERRGYTADILACGKVVALFDFTGDNDKKISFKRGDTINVLQKLQEEGWWEGELNGQVGLFPSNYVRLVEMNTTPASAASNPPSAAAAHSAAVAGTMAKPQVAHVEAETAPLMVVCLYDFKTDDTSKLSLKKGDEVEVVKKASESWWKGRMGKKIGYFPSSYVKAIEPTGGSRTRSSSYRRAGFRRSCCCNRSRPSSQASAMTASQTWLVAMYHYAARNDDELSFTKGDRVKLVEDLSVNWYRGELHGKVGRVPKNYTNDLFLQYSEAEEELERVAAAERERVAKAEAEGIERLRVEKEQEEQEEQERARALEAVRERAAREAREKEERERLEKEARDTAERERVEQEARERAERERVEKEAREKREAAEKAERERERIEKEARENEERERREKEERERQQLTADDPRAKERERRAREEEEMRLRESEYAAQQEQRRREPPHPVASRVGRSANLNRTLPPPPTTAGGISNSSQQPRAAPVPTLIPSTIPPLRKVSVGTAGEAAATATPGAGSSLPPPLVYSRPTAGSSGATTSGGAYVQRASSVPTMTPPSNVPRRVVPAAPVTVVTGAEGHQELRQEVEALQQQQAAGDEDESQLATTFEQLRRLVLDERRERRRMADRLAAVEERLAKLGV</sequence>
<dbReference type="SUPFAM" id="SSF50044">
    <property type="entry name" value="SH3-domain"/>
    <property type="match status" value="4"/>
</dbReference>
<dbReference type="CDD" id="cd00174">
    <property type="entry name" value="SH3"/>
    <property type="match status" value="3"/>
</dbReference>
<dbReference type="RefSeq" id="XP_004337583.1">
    <property type="nucleotide sequence ID" value="XM_004337535.1"/>
</dbReference>
<feature type="region of interest" description="Disordered" evidence="4">
    <location>
        <begin position="442"/>
        <end position="678"/>
    </location>
</feature>
<dbReference type="STRING" id="1257118.L8GRH9"/>
<dbReference type="AlphaFoldDB" id="L8GRH9"/>
<dbReference type="EMBL" id="KB008026">
    <property type="protein sequence ID" value="ELR15570.1"/>
    <property type="molecule type" value="Genomic_DNA"/>
</dbReference>
<evidence type="ECO:0000256" key="3">
    <source>
        <dbReference type="SAM" id="Coils"/>
    </source>
</evidence>
<keyword evidence="3" id="KW-0175">Coiled coil</keyword>
<feature type="compositionally biased region" description="Basic and acidic residues" evidence="4">
    <location>
        <begin position="442"/>
        <end position="564"/>
    </location>
</feature>
<dbReference type="GeneID" id="14916165"/>
<protein>
    <submittedName>
        <fullName evidence="6">SH3 domain containing protein</fullName>
    </submittedName>
</protein>
<feature type="compositionally biased region" description="Low complexity" evidence="4">
    <location>
        <begin position="647"/>
        <end position="659"/>
    </location>
</feature>
<accession>L8GRH9</accession>
<evidence type="ECO:0000313" key="6">
    <source>
        <dbReference type="EMBL" id="ELR15570.1"/>
    </source>
</evidence>
<evidence type="ECO:0000256" key="4">
    <source>
        <dbReference type="SAM" id="MobiDB-lite"/>
    </source>
</evidence>
<dbReference type="Proteomes" id="UP000011083">
    <property type="component" value="Unassembled WGS sequence"/>
</dbReference>
<feature type="domain" description="SH3" evidence="5">
    <location>
        <begin position="7"/>
        <end position="66"/>
    </location>
</feature>
<feature type="domain" description="SH3" evidence="5">
    <location>
        <begin position="327"/>
        <end position="386"/>
    </location>
</feature>
<evidence type="ECO:0000313" key="7">
    <source>
        <dbReference type="Proteomes" id="UP000011083"/>
    </source>
</evidence>
<gene>
    <name evidence="6" type="ORF">ACA1_164190</name>
</gene>
<feature type="coiled-coil region" evidence="3">
    <location>
        <begin position="695"/>
        <end position="750"/>
    </location>
</feature>
<evidence type="ECO:0000259" key="5">
    <source>
        <dbReference type="PROSITE" id="PS50002"/>
    </source>
</evidence>
<organism evidence="6 7">
    <name type="scientific">Acanthamoeba castellanii (strain ATCC 30010 / Neff)</name>
    <dbReference type="NCBI Taxonomy" id="1257118"/>
    <lineage>
        <taxon>Eukaryota</taxon>
        <taxon>Amoebozoa</taxon>
        <taxon>Discosea</taxon>
        <taxon>Longamoebia</taxon>
        <taxon>Centramoebida</taxon>
        <taxon>Acanthamoebidae</taxon>
        <taxon>Acanthamoeba</taxon>
    </lineage>
</organism>
<evidence type="ECO:0000256" key="2">
    <source>
        <dbReference type="PROSITE-ProRule" id="PRU00192"/>
    </source>
</evidence>
<feature type="compositionally biased region" description="Polar residues" evidence="4">
    <location>
        <begin position="589"/>
        <end position="598"/>
    </location>
</feature>
<dbReference type="PANTHER" id="PTHR46026:SF1">
    <property type="entry name" value="RHO-TYPE GUANINE NUCLEOTIDE EXCHANGE FACTOR, ISOFORM F"/>
    <property type="match status" value="1"/>
</dbReference>
<dbReference type="OrthoDB" id="10255964at2759"/>